<gene>
    <name evidence="11" type="ORF">A4X09_0g7084</name>
</gene>
<evidence type="ECO:0000259" key="9">
    <source>
        <dbReference type="PROSITE" id="PS51192"/>
    </source>
</evidence>
<dbReference type="SMART" id="SM00490">
    <property type="entry name" value="HELICc"/>
    <property type="match status" value="1"/>
</dbReference>
<dbReference type="Proteomes" id="UP000078113">
    <property type="component" value="Unassembled WGS sequence"/>
</dbReference>
<feature type="region of interest" description="Disordered" evidence="7">
    <location>
        <begin position="1380"/>
        <end position="1414"/>
    </location>
</feature>
<dbReference type="InterPro" id="IPR013087">
    <property type="entry name" value="Znf_C2H2_type"/>
</dbReference>
<feature type="compositionally biased region" description="Polar residues" evidence="7">
    <location>
        <begin position="1455"/>
        <end position="1464"/>
    </location>
</feature>
<evidence type="ECO:0000313" key="12">
    <source>
        <dbReference type="Proteomes" id="UP000078113"/>
    </source>
</evidence>
<evidence type="ECO:0000313" key="11">
    <source>
        <dbReference type="EMBL" id="KAE8263992.1"/>
    </source>
</evidence>
<dbReference type="InterPro" id="IPR027417">
    <property type="entry name" value="P-loop_NTPase"/>
</dbReference>
<feature type="compositionally biased region" description="Low complexity" evidence="7">
    <location>
        <begin position="1578"/>
        <end position="1594"/>
    </location>
</feature>
<evidence type="ECO:0000256" key="1">
    <source>
        <dbReference type="ARBA" id="ARBA00005446"/>
    </source>
</evidence>
<sequence length="1822" mass="200503">MEHVQAIIDRIKITKATKLANDAATDKGKGKDAFTDAKTLLLQATEAAGLVQCASPNVHKCYDCDMQFETKQRMETHRRKEHSSSIQTGMMIRGYSEPCTVTRETRKSPDGESKTAFWCPGCQFPFEIPCNLRKHGPICKGQPSLNHRFFKTDSTEGPKSVPEVTASLLDEIMSKEITTSYPMPTSTQMTPWARRLGQAALLQGQNLHKYTALIGPDVPSNPNRDAGVDTIDDRIRKGVEESLTKGFKRLESSSVAYRSAMNAKDIKEAGSTRPMHLEPGSFQNCVRVWQQIVVGLVRTQNRVFGTTPDYNAYEPVEDDAEPTEPLEEGLETIMRALYRSDATIKGAVNDIIATGDHEAYWKLGSCLLSAPLPDDHKNSVLLVLLAAMAISKPVDGNFMPAVQYSPILSRVISALKINWFMCEMVRIDGHMKDMFHDVSEHGPVTTAGQYRATVFHASHDSLLGVNSLFNSGYNELISQRNYAMKAAKGEGVQGRASWAEDGQSVFLDGNNVRLDAVRSMMAQSIDAAVERLQVMLKFCSFRLDMTSVPFEHMVDDPNNSDAGAWFGNLKRNEALFDSTLYTNDLLRKFVVLSQDPKTPGWVIRMDEAYKTILKDSETDFLVALRLALYLTSGLPPRGSELNEATLKNGAGSRQRSFYLAPGGEVILDLTYSKMEYTAARTQQNLRYLHSTVAKVLVTYACTVRPLLDRVYLHEHKQERVYLFNHPSTKEDRGSEKWTTISLSRELGQSSLKAGVGMEFGVNSFRQLAETVVHTHFRTGPIRALIDDLLAEAGHDDHDADLIEDSARRVDEAINRNKGTRGTRVSEETGRDAFSAQSGRSLATSFSRYGVDLTQRRGVDQGVLVEARLVSRTWQGFWGLLIALQSMVIERPALLPASNVPLHCHMVTGARNLQVQENYRTTGPFPSAVRQQAATDHANRSSKEDQPSAPTPTPTVLRSNRIPLTVEQTRTLMRLMKDKPSFKGLRSDAIAEALPFILNDAGHLGVVARTGAGKSTLYHMSALETGQRQSGIGAITAVVVPYNSLIYDIVREARGIGISTTIWSGPESFSGLDANPALLVISLNKAVGQPFFTWLAETANGDRIKRVFFDEAHVLLDEQFRNCIKRFANLTTMLPKVKFTFLSATISPKKEAALHKLVLLDVVFKRELTHRPNIAFGIRRYQDRQELVAFLQKEIDAMAGGPDDAEAQVLIVVKTRNDAVELSKALGCGYYHSHGSDLEPDAAGENPCDAAMKSFCVGLTDMLVGTACIGTGINRPNIVRTYIIDDPWSMSSVIQIAGRAGRLGQYSEATVFLRGYGKRQPPANVVPDSDTEALQLFLSETTCLRVPIGSWIDGRAATCIELSAERCSYCIKIFGPIRPIQTKDVPDGEGNQDGPDDGTKPSPKTTVNDIVPTGEKRKADGTVVSFVGKYRKTILPPSAKKETALSKGKGKDKSYRPSQSLQQWSLDDDEDDTGIDAASFHARQHLGGQVVPETPSPPPPSGWIPDYPLSNSFAAAGPSEPPKRIATSARDKRLGGTSMNRDETIKWFEDRAENGFGITSLPARVPHLPPSKSSTHARSSLGSSSLGIGVPSSPLTRPSHPHAPSPFAGPSKNANGEPASGRAPWSITGPEWYSGFQPASLPFTCPIPDVCDKKAEQLQSLGAYKEAILKGLQKTAKECPMCTLLRRPSDHPPSHCRMPCLDMRSQIDFRKDSHNNLPYGAACYKCYLPQDICGRRNADVNCDFKCYKDAVRGILMFLTAYQDAYDAAIEVATFINRDYELERADQPLRMPPSWGTGTTFLGIGTYTAFQAVAGILFSFAGQI</sequence>
<dbReference type="EC" id="5.6.2.4" evidence="5"/>
<keyword evidence="12" id="KW-1185">Reference proteome</keyword>
<dbReference type="SMART" id="SM00487">
    <property type="entry name" value="DEXDc"/>
    <property type="match status" value="1"/>
</dbReference>
<dbReference type="PANTHER" id="PTHR13710">
    <property type="entry name" value="DNA HELICASE RECQ FAMILY MEMBER"/>
    <property type="match status" value="1"/>
</dbReference>
<organism evidence="11 12">
    <name type="scientific">Tilletia walkeri</name>
    <dbReference type="NCBI Taxonomy" id="117179"/>
    <lineage>
        <taxon>Eukaryota</taxon>
        <taxon>Fungi</taxon>
        <taxon>Dikarya</taxon>
        <taxon>Basidiomycota</taxon>
        <taxon>Ustilaginomycotina</taxon>
        <taxon>Exobasidiomycetes</taxon>
        <taxon>Tilletiales</taxon>
        <taxon>Tilletiaceae</taxon>
        <taxon>Tilletia</taxon>
    </lineage>
</organism>
<dbReference type="SUPFAM" id="SSF52540">
    <property type="entry name" value="P-loop containing nucleoside triphosphate hydrolases"/>
    <property type="match status" value="1"/>
</dbReference>
<feature type="region of interest" description="Disordered" evidence="7">
    <location>
        <begin position="1558"/>
        <end position="1623"/>
    </location>
</feature>
<dbReference type="GO" id="GO:0000724">
    <property type="term" value="P:double-strand break repair via homologous recombination"/>
    <property type="evidence" value="ECO:0007669"/>
    <property type="project" value="TreeGrafter"/>
</dbReference>
<feature type="compositionally biased region" description="Basic and acidic residues" evidence="7">
    <location>
        <begin position="936"/>
        <end position="945"/>
    </location>
</feature>
<dbReference type="Pfam" id="PF00270">
    <property type="entry name" value="DEAD"/>
    <property type="match status" value="1"/>
</dbReference>
<reference evidence="11" key="2">
    <citation type="journal article" date="2019" name="IMA Fungus">
        <title>Genome sequencing and comparison of five Tilletia species to identify candidate genes for the detection of regulated species infecting wheat.</title>
        <authorList>
            <person name="Nguyen H.D.T."/>
            <person name="Sultana T."/>
            <person name="Kesanakurti P."/>
            <person name="Hambleton S."/>
        </authorList>
    </citation>
    <scope>NUCLEOTIDE SEQUENCE</scope>
    <source>
        <strain evidence="11">DAOMC 236422</strain>
    </source>
</reference>
<reference evidence="11" key="1">
    <citation type="submission" date="2016-04" db="EMBL/GenBank/DDBJ databases">
        <authorList>
            <person name="Nguyen H.D."/>
            <person name="Samba Siva P."/>
            <person name="Cullis J."/>
            <person name="Levesque C.A."/>
            <person name="Hambleton S."/>
        </authorList>
    </citation>
    <scope>NUCLEOTIDE SEQUENCE</scope>
    <source>
        <strain evidence="11">DAOMC 236422</strain>
    </source>
</reference>
<keyword evidence="6" id="KW-0862">Zinc</keyword>
<feature type="compositionally biased region" description="Basic and acidic residues" evidence="7">
    <location>
        <begin position="1438"/>
        <end position="1454"/>
    </location>
</feature>
<keyword evidence="3" id="KW-0067">ATP-binding</keyword>
<dbReference type="PROSITE" id="PS51194">
    <property type="entry name" value="HELICASE_CTER"/>
    <property type="match status" value="1"/>
</dbReference>
<dbReference type="GO" id="GO:0009378">
    <property type="term" value="F:four-way junction helicase activity"/>
    <property type="evidence" value="ECO:0007669"/>
    <property type="project" value="TreeGrafter"/>
</dbReference>
<evidence type="ECO:0000256" key="4">
    <source>
        <dbReference type="ARBA" id="ARBA00034617"/>
    </source>
</evidence>
<dbReference type="InterPro" id="IPR001650">
    <property type="entry name" value="Helicase_C-like"/>
</dbReference>
<dbReference type="Gene3D" id="3.40.50.300">
    <property type="entry name" value="P-loop containing nucleotide triphosphate hydrolases"/>
    <property type="match status" value="2"/>
</dbReference>
<feature type="compositionally biased region" description="Basic and acidic residues" evidence="7">
    <location>
        <begin position="1528"/>
        <end position="1537"/>
    </location>
</feature>
<comment type="similarity">
    <text evidence="1">Belongs to the helicase family. RecQ subfamily.</text>
</comment>
<comment type="caution">
    <text evidence="11">The sequence shown here is derived from an EMBL/GenBank/DDBJ whole genome shotgun (WGS) entry which is preliminary data.</text>
</comment>
<name>A0A8X7N2J7_9BASI</name>
<evidence type="ECO:0000256" key="7">
    <source>
        <dbReference type="SAM" id="MobiDB-lite"/>
    </source>
</evidence>
<evidence type="ECO:0000256" key="5">
    <source>
        <dbReference type="ARBA" id="ARBA00034808"/>
    </source>
</evidence>
<evidence type="ECO:0000256" key="2">
    <source>
        <dbReference type="ARBA" id="ARBA00022741"/>
    </source>
</evidence>
<dbReference type="GO" id="GO:0005694">
    <property type="term" value="C:chromosome"/>
    <property type="evidence" value="ECO:0007669"/>
    <property type="project" value="TreeGrafter"/>
</dbReference>
<dbReference type="GO" id="GO:0005524">
    <property type="term" value="F:ATP binding"/>
    <property type="evidence" value="ECO:0007669"/>
    <property type="project" value="UniProtKB-KW"/>
</dbReference>
<dbReference type="EMBL" id="LWDG02000584">
    <property type="protein sequence ID" value="KAE8263992.1"/>
    <property type="molecule type" value="Genomic_DNA"/>
</dbReference>
<dbReference type="InterPro" id="IPR011545">
    <property type="entry name" value="DEAD/DEAH_box_helicase_dom"/>
</dbReference>
<keyword evidence="2" id="KW-0547">Nucleotide-binding</keyword>
<dbReference type="GO" id="GO:0043138">
    <property type="term" value="F:3'-5' DNA helicase activity"/>
    <property type="evidence" value="ECO:0007669"/>
    <property type="project" value="UniProtKB-EC"/>
</dbReference>
<dbReference type="GO" id="GO:0003676">
    <property type="term" value="F:nucleic acid binding"/>
    <property type="evidence" value="ECO:0007669"/>
    <property type="project" value="InterPro"/>
</dbReference>
<keyword evidence="6" id="KW-0863">Zinc-finger</keyword>
<feature type="domain" description="Helicase C-terminal" evidence="10">
    <location>
        <begin position="1182"/>
        <end position="1351"/>
    </location>
</feature>
<comment type="catalytic activity">
    <reaction evidence="4">
        <text>Couples ATP hydrolysis with the unwinding of duplex DNA by translocating in the 3'-5' direction.</text>
        <dbReference type="EC" id="5.6.2.4"/>
    </reaction>
</comment>
<dbReference type="GO" id="GO:0008270">
    <property type="term" value="F:zinc ion binding"/>
    <property type="evidence" value="ECO:0007669"/>
    <property type="project" value="UniProtKB-KW"/>
</dbReference>
<feature type="region of interest" description="Disordered" evidence="7">
    <location>
        <begin position="921"/>
        <end position="960"/>
    </location>
</feature>
<dbReference type="PROSITE" id="PS51192">
    <property type="entry name" value="HELICASE_ATP_BIND_1"/>
    <property type="match status" value="1"/>
</dbReference>
<evidence type="ECO:0000256" key="6">
    <source>
        <dbReference type="PROSITE-ProRule" id="PRU00042"/>
    </source>
</evidence>
<evidence type="ECO:0000256" key="3">
    <source>
        <dbReference type="ARBA" id="ARBA00022840"/>
    </source>
</evidence>
<keyword evidence="6" id="KW-0479">Metal-binding</keyword>
<dbReference type="PROSITE" id="PS00028">
    <property type="entry name" value="ZINC_FINGER_C2H2_1"/>
    <property type="match status" value="1"/>
</dbReference>
<proteinExistence type="inferred from homology"/>
<dbReference type="InterPro" id="IPR014001">
    <property type="entry name" value="Helicase_ATP-bd"/>
</dbReference>
<evidence type="ECO:0000259" key="10">
    <source>
        <dbReference type="PROSITE" id="PS51194"/>
    </source>
</evidence>
<dbReference type="GO" id="GO:0005737">
    <property type="term" value="C:cytoplasm"/>
    <property type="evidence" value="ECO:0007669"/>
    <property type="project" value="TreeGrafter"/>
</dbReference>
<feature type="domain" description="C2H2-type" evidence="8">
    <location>
        <begin position="59"/>
        <end position="87"/>
    </location>
</feature>
<protein>
    <recommendedName>
        <fullName evidence="5">DNA 3'-5' helicase</fullName>
        <ecNumber evidence="5">5.6.2.4</ecNumber>
    </recommendedName>
</protein>
<feature type="domain" description="Helicase ATP-binding" evidence="9">
    <location>
        <begin position="994"/>
        <end position="1163"/>
    </location>
</feature>
<dbReference type="Pfam" id="PF00271">
    <property type="entry name" value="Helicase_C"/>
    <property type="match status" value="1"/>
</dbReference>
<dbReference type="PROSITE" id="PS50157">
    <property type="entry name" value="ZINC_FINGER_C2H2_2"/>
    <property type="match status" value="1"/>
</dbReference>
<evidence type="ECO:0000259" key="8">
    <source>
        <dbReference type="PROSITE" id="PS50157"/>
    </source>
</evidence>
<dbReference type="CDD" id="cd18785">
    <property type="entry name" value="SF2_C"/>
    <property type="match status" value="1"/>
</dbReference>
<dbReference type="PANTHER" id="PTHR13710:SF154">
    <property type="entry name" value="RECQ HELICASE, PUTATIVE (AFU_ORTHOLOGUE AFUA_6G14720)-RELATED"/>
    <property type="match status" value="1"/>
</dbReference>
<feature type="region of interest" description="Disordered" evidence="7">
    <location>
        <begin position="1437"/>
        <end position="1537"/>
    </location>
</feature>
<accession>A0A8X7N2J7</accession>